<keyword evidence="1" id="KW-0732">Signal</keyword>
<organism evidence="2">
    <name type="scientific">Lethocerus distinctifemur</name>
    <dbReference type="NCBI Taxonomy" id="280095"/>
    <lineage>
        <taxon>Eukaryota</taxon>
        <taxon>Metazoa</taxon>
        <taxon>Ecdysozoa</taxon>
        <taxon>Arthropoda</taxon>
        <taxon>Hexapoda</taxon>
        <taxon>Insecta</taxon>
        <taxon>Pterygota</taxon>
        <taxon>Neoptera</taxon>
        <taxon>Paraneoptera</taxon>
        <taxon>Hemiptera</taxon>
        <taxon>Heteroptera</taxon>
        <taxon>Panheteroptera</taxon>
        <taxon>Nepomorpha</taxon>
        <taxon>Belostomatidae</taxon>
        <taxon>Lethocerinae</taxon>
        <taxon>Lethocerus</taxon>
    </lineage>
</organism>
<dbReference type="EMBL" id="MF683278">
    <property type="protein sequence ID" value="ATU82419.1"/>
    <property type="molecule type" value="mRNA"/>
</dbReference>
<evidence type="ECO:0000313" key="2">
    <source>
        <dbReference type="EMBL" id="ATU82419.1"/>
    </source>
</evidence>
<protein>
    <submittedName>
        <fullName evidence="2">Venom protein family 2 protein 10</fullName>
    </submittedName>
</protein>
<name>A0A2K8JL29_9HEMI</name>
<sequence length="305" mass="33590">MASKCRVWFICYLMMSTLALSAVPTRALTDQEVDEVARELFESYLKELEQAERDAPENPGNEMDGDEAPRLWAFLAWIPKAVMAVVHAVAKVGPFIAKGIGLIKGKVVAVGGKYISKEAVKQTLGNAAKEGLETLVVDTIGSKIKQAIMNLLGMGGDDDESGGSSAGNKPIDLDSYNIYDYYNNNEACDCMSNVQCGCCIYPPDMDAGCFNITIEGTLWQKSTKLKLGVNYAGVNILSRRLPAINPSQRCMKLAPPFHTTKLCFSTHGRTQVGNRMIQCFSIFFNSKGTTKCLVQNRNNRIWFRD</sequence>
<proteinExistence type="evidence at transcript level"/>
<reference evidence="2" key="1">
    <citation type="journal article" date="2018" name="Cell. Mol. Life Sci.">
        <title>Giant fish-killing water bug reveals ancient and dynamic venom evolution in Heteroptera.</title>
        <authorList>
            <person name="Walker A.A."/>
            <person name="Hernandez-Vargas M.J."/>
            <person name="Corzo G."/>
            <person name="Fry B.G."/>
            <person name="King G.F."/>
        </authorList>
    </citation>
    <scope>NUCLEOTIDE SEQUENCE</scope>
</reference>
<evidence type="ECO:0000256" key="1">
    <source>
        <dbReference type="SAM" id="SignalP"/>
    </source>
</evidence>
<feature type="chain" id="PRO_5018213599" evidence="1">
    <location>
        <begin position="22"/>
        <end position="305"/>
    </location>
</feature>
<dbReference type="AlphaFoldDB" id="A0A2K8JL29"/>
<feature type="signal peptide" evidence="1">
    <location>
        <begin position="1"/>
        <end position="21"/>
    </location>
</feature>
<accession>A0A2K8JL29</accession>